<dbReference type="Proteomes" id="UP001145094">
    <property type="component" value="Unassembled WGS sequence"/>
</dbReference>
<dbReference type="EMBL" id="BSBO01000007">
    <property type="protein sequence ID" value="GLG03741.1"/>
    <property type="molecule type" value="Genomic_DNA"/>
</dbReference>
<name>A0A9W6CGB3_9FIRM</name>
<dbReference type="EMBL" id="BSCH01000022">
    <property type="protein sequence ID" value="GLG91526.1"/>
    <property type="molecule type" value="Genomic_DNA"/>
</dbReference>
<evidence type="ECO:0000313" key="1">
    <source>
        <dbReference type="EMBL" id="GLG03741.1"/>
    </source>
</evidence>
<gene>
    <name evidence="1" type="ORF">Selli1_09150</name>
    <name evidence="2" type="ORF">Selli2_29530</name>
</gene>
<reference evidence="1" key="1">
    <citation type="submission" date="2022-11" db="EMBL/GenBank/DDBJ databases">
        <title>Draft genome sequence of Sellimonas catena strain 12EGH17.</title>
        <authorList>
            <person name="Atsushi H."/>
            <person name="Moriya O."/>
            <person name="Mitsuo S."/>
        </authorList>
    </citation>
    <scope>NUCLEOTIDE SEQUENCE</scope>
    <source>
        <strain evidence="1">12EGH17</strain>
    </source>
</reference>
<protein>
    <submittedName>
        <fullName evidence="2">Uncharacterized protein</fullName>
    </submittedName>
</protein>
<sequence length="136" mass="16052">MPGKLPETGFLYTDQQGTIYRFIGTSRHWQTMEELLIFQEEEEKTLYAVPVPDFTKEFQKAENGHTSDLLLRFLEADSNEEKLSILQKNRPEVTEDLLEAAAQSMDYALSGESEEMQFLDFENYLRTKIKYERKRR</sequence>
<dbReference type="Proteomes" id="UP001145145">
    <property type="component" value="Unassembled WGS sequence"/>
</dbReference>
<proteinExistence type="predicted"/>
<accession>A0A9W6CGB3</accession>
<reference evidence="2" key="3">
    <citation type="submission" date="2022-11" db="EMBL/GenBank/DDBJ databases">
        <title>Draft genome sequence of Sellimonas catena strain 18CBH55.</title>
        <authorList>
            <person name="Hisatomi A."/>
            <person name="Ohkuma M."/>
            <person name="Sakamoto M."/>
        </authorList>
    </citation>
    <scope>NUCLEOTIDE SEQUENCE</scope>
    <source>
        <strain evidence="2">18CBH55</strain>
    </source>
</reference>
<reference evidence="2 4" key="5">
    <citation type="journal article" date="2023" name="Int. J. Syst. Evol. Microbiol.">
        <title>Sellimonas catena sp. nov., isolated from human faeces.</title>
        <authorList>
            <person name="Hisatomi A."/>
            <person name="Ohkuma M."/>
            <person name="Sakamoto M."/>
        </authorList>
    </citation>
    <scope>NUCLEOTIDE SEQUENCE</scope>
    <source>
        <strain evidence="1 4">12EGH17</strain>
        <strain evidence="2">18CBH55</strain>
    </source>
</reference>
<keyword evidence="4" id="KW-1185">Reference proteome</keyword>
<dbReference type="RefSeq" id="WP_087252042.1">
    <property type="nucleotide sequence ID" value="NZ_BSBO01000007.1"/>
</dbReference>
<evidence type="ECO:0000313" key="3">
    <source>
        <dbReference type="Proteomes" id="UP001145094"/>
    </source>
</evidence>
<evidence type="ECO:0000313" key="4">
    <source>
        <dbReference type="Proteomes" id="UP001145145"/>
    </source>
</evidence>
<organism evidence="2 3">
    <name type="scientific">Sellimonas catena</name>
    <dbReference type="NCBI Taxonomy" id="2994035"/>
    <lineage>
        <taxon>Bacteria</taxon>
        <taxon>Bacillati</taxon>
        <taxon>Bacillota</taxon>
        <taxon>Clostridia</taxon>
        <taxon>Lachnospirales</taxon>
        <taxon>Lachnospiraceae</taxon>
        <taxon>Sellimonas</taxon>
    </lineage>
</organism>
<reference evidence="1" key="2">
    <citation type="submission" date="2022-11" db="EMBL/GenBank/DDBJ databases">
        <title>Draft genome sequence of Sellimonas catena strain 12EGH17.</title>
        <authorList>
            <person name="Hisatomi A."/>
            <person name="Ohkuma M."/>
            <person name="Sakamoto M."/>
        </authorList>
    </citation>
    <scope>NUCLEOTIDE SEQUENCE</scope>
    <source>
        <strain evidence="1">12EGH17</strain>
    </source>
</reference>
<reference evidence="2" key="4">
    <citation type="submission" date="2022-11" db="EMBL/GenBank/DDBJ databases">
        <title>Draft genome sequence of Sellimonas catena strain 18CBH55.</title>
        <authorList>
            <person name="Atsushi H."/>
            <person name="Moriya O."/>
            <person name="Mitsuo S."/>
        </authorList>
    </citation>
    <scope>NUCLEOTIDE SEQUENCE</scope>
    <source>
        <strain evidence="2">18CBH55</strain>
    </source>
</reference>
<comment type="caution">
    <text evidence="2">The sequence shown here is derived from an EMBL/GenBank/DDBJ whole genome shotgun (WGS) entry which is preliminary data.</text>
</comment>
<evidence type="ECO:0000313" key="2">
    <source>
        <dbReference type="EMBL" id="GLG91526.1"/>
    </source>
</evidence>
<dbReference type="AlphaFoldDB" id="A0A9W6CGB3"/>